<evidence type="ECO:0000313" key="1">
    <source>
        <dbReference type="EMBL" id="ABK74293.1"/>
    </source>
</evidence>
<dbReference type="AlphaFoldDB" id="A0QXF5"/>
<dbReference type="Proteomes" id="UP000000757">
    <property type="component" value="Chromosome"/>
</dbReference>
<proteinExistence type="predicted"/>
<dbReference type="STRING" id="246196.MSMEG_3282"/>
<dbReference type="EMBL" id="CP000480">
    <property type="protein sequence ID" value="ABK74293.1"/>
    <property type="molecule type" value="Genomic_DNA"/>
</dbReference>
<name>A0QXF5_MYCS2</name>
<dbReference type="OrthoDB" id="9989358at2"/>
<sequence length="60" mass="6939">MIDGGGGVWPGQRGPPQVQPEWLWVNLRGFSRRSQAIPQRFNIFTMDSFVLQRYKHANPL</sequence>
<gene>
    <name evidence="1" type="ordered locus">MSMEG_3282</name>
</gene>
<evidence type="ECO:0000313" key="2">
    <source>
        <dbReference type="Proteomes" id="UP000000757"/>
    </source>
</evidence>
<dbReference type="KEGG" id="msm:MSMEG_3282"/>
<protein>
    <submittedName>
        <fullName evidence="1">Uncharacterized protein</fullName>
    </submittedName>
</protein>
<keyword evidence="2" id="KW-1185">Reference proteome</keyword>
<reference evidence="1 2" key="1">
    <citation type="submission" date="2006-10" db="EMBL/GenBank/DDBJ databases">
        <authorList>
            <person name="Fleischmann R.D."/>
            <person name="Dodson R.J."/>
            <person name="Haft D.H."/>
            <person name="Merkel J.S."/>
            <person name="Nelson W.C."/>
            <person name="Fraser C.M."/>
        </authorList>
    </citation>
    <scope>NUCLEOTIDE SEQUENCE [LARGE SCALE GENOMIC DNA]</scope>
    <source>
        <strain evidence="2">ATCC 700084 / mc(2)155</strain>
    </source>
</reference>
<organism evidence="1 2">
    <name type="scientific">Mycolicibacterium smegmatis (strain ATCC 700084 / mc(2)155)</name>
    <name type="common">Mycobacterium smegmatis</name>
    <dbReference type="NCBI Taxonomy" id="246196"/>
    <lineage>
        <taxon>Bacteria</taxon>
        <taxon>Bacillati</taxon>
        <taxon>Actinomycetota</taxon>
        <taxon>Actinomycetes</taxon>
        <taxon>Mycobacteriales</taxon>
        <taxon>Mycobacteriaceae</taxon>
        <taxon>Mycolicibacterium</taxon>
    </lineage>
</organism>
<accession>A0QXF5</accession>
<dbReference type="PATRIC" id="fig|246196.19.peg.3243"/>